<dbReference type="PROSITE" id="PS50111">
    <property type="entry name" value="CHEMOTAXIS_TRANSDUC_2"/>
    <property type="match status" value="1"/>
</dbReference>
<keyword evidence="3 8" id="KW-0472">Membrane</keyword>
<dbReference type="GO" id="GO:0007165">
    <property type="term" value="P:signal transduction"/>
    <property type="evidence" value="ECO:0007669"/>
    <property type="project" value="UniProtKB-KW"/>
</dbReference>
<evidence type="ECO:0000256" key="1">
    <source>
        <dbReference type="ARBA" id="ARBA00004236"/>
    </source>
</evidence>
<evidence type="ECO:0000259" key="10">
    <source>
        <dbReference type="PROSITE" id="PS50885"/>
    </source>
</evidence>
<keyword evidence="2" id="KW-1003">Cell membrane</keyword>
<comment type="subcellular location">
    <subcellularLocation>
        <location evidence="1">Cell membrane</location>
    </subcellularLocation>
</comment>
<evidence type="ECO:0000313" key="11">
    <source>
        <dbReference type="EMBL" id="OYD58243.1"/>
    </source>
</evidence>
<dbReference type="SMART" id="SM00283">
    <property type="entry name" value="MA"/>
    <property type="match status" value="1"/>
</dbReference>
<sequence>MYENMVNMNLKQPINLLKNIQIQQKNGVSKLKLTIKNRIRIMLGVVLTGLLLLLAFTALYIFSSNKMEKEMNNIQETLLLSSGIMSQFYEVRAKEQDYFRSPSVEKKESVISSISSLEKEINQLKKKASSNEQKEALKEIEDVTASYSSEFQMTSGKSEQIFALEKLMKETSASFQAKIDGMNDSKLARQLLIMQVAEKEALLSANTESVASFKETAAKFDLLLDAAAISPEELTDFKTKTLKYTSSADTIQTLNSGINQSIKTFESTALTVENSMKGIDQLLQKERKEQNTSQKESQLWLTLLLTGISVLISAALMAAGIWLIRTIMSSISLLKEGSSIIGEGNLSHRVTLKHQDEMSELAETFNMMASKVQKAMLEVKAAADKMSSSSQNLAAVSEETTAQTEEVASAVLQVSEGAQSQAKHLQESTHLLAEVTHAIEETKQYSAEISAEAQNAKNEGTKGKETVSQLHEHSGKFLDLANSLIQEIQQASRQSKQITSIVETIQEIAGSTNLLSLNAAIEAARAGDAGRGFSVVASEVRKLAERSKSEAERIQQLVTGMAKQMESLASETALFEQYRKEQEKSVQETEKAFSAIAGNIGGIHLKLASVHEAVTLVEKANKTLSEKMHEVSAISQESAAMTEQVSASAIHQKEAIQQVNLAAEELQGVAAILEEEVSQFQLDDKMDDNEVSSYVHTEAHYIDEAAAAVEQEENDHIEEDHRQ</sequence>
<feature type="domain" description="Methyl-accepting transducer" evidence="9">
    <location>
        <begin position="396"/>
        <end position="653"/>
    </location>
</feature>
<organism evidence="11 12">
    <name type="scientific">Fictibacillus aquaticus</name>
    <dbReference type="NCBI Taxonomy" id="2021314"/>
    <lineage>
        <taxon>Bacteria</taxon>
        <taxon>Bacillati</taxon>
        <taxon>Bacillota</taxon>
        <taxon>Bacilli</taxon>
        <taxon>Bacillales</taxon>
        <taxon>Fictibacillaceae</taxon>
        <taxon>Fictibacillus</taxon>
    </lineage>
</organism>
<dbReference type="PANTHER" id="PTHR32089:SF112">
    <property type="entry name" value="LYSOZYME-LIKE PROTEIN-RELATED"/>
    <property type="match status" value="1"/>
</dbReference>
<dbReference type="OrthoDB" id="2954261at2"/>
<feature type="coiled-coil region" evidence="7">
    <location>
        <begin position="107"/>
        <end position="134"/>
    </location>
</feature>
<keyword evidence="4 6" id="KW-0807">Transducer</keyword>
<dbReference type="AlphaFoldDB" id="A0A235FBC5"/>
<dbReference type="PROSITE" id="PS50885">
    <property type="entry name" value="HAMP"/>
    <property type="match status" value="1"/>
</dbReference>
<dbReference type="Proteomes" id="UP000215059">
    <property type="component" value="Unassembled WGS sequence"/>
</dbReference>
<dbReference type="EMBL" id="NOII01000002">
    <property type="protein sequence ID" value="OYD58243.1"/>
    <property type="molecule type" value="Genomic_DNA"/>
</dbReference>
<evidence type="ECO:0000313" key="12">
    <source>
        <dbReference type="Proteomes" id="UP000215059"/>
    </source>
</evidence>
<evidence type="ECO:0000256" key="4">
    <source>
        <dbReference type="ARBA" id="ARBA00023224"/>
    </source>
</evidence>
<comment type="similarity">
    <text evidence="5">Belongs to the methyl-accepting chemotaxis (MCP) protein family.</text>
</comment>
<dbReference type="Gene3D" id="1.10.287.950">
    <property type="entry name" value="Methyl-accepting chemotaxis protein"/>
    <property type="match status" value="1"/>
</dbReference>
<dbReference type="GO" id="GO:0005886">
    <property type="term" value="C:plasma membrane"/>
    <property type="evidence" value="ECO:0007669"/>
    <property type="project" value="UniProtKB-SubCell"/>
</dbReference>
<dbReference type="CDD" id="cd06225">
    <property type="entry name" value="HAMP"/>
    <property type="match status" value="1"/>
</dbReference>
<dbReference type="InterPro" id="IPR003660">
    <property type="entry name" value="HAMP_dom"/>
</dbReference>
<dbReference type="RefSeq" id="WP_094252384.1">
    <property type="nucleotide sequence ID" value="NZ_JBHLXL010000001.1"/>
</dbReference>
<evidence type="ECO:0008006" key="13">
    <source>
        <dbReference type="Google" id="ProtNLM"/>
    </source>
</evidence>
<feature type="domain" description="HAMP" evidence="10">
    <location>
        <begin position="325"/>
        <end position="377"/>
    </location>
</feature>
<dbReference type="PANTHER" id="PTHR32089">
    <property type="entry name" value="METHYL-ACCEPTING CHEMOTAXIS PROTEIN MCPB"/>
    <property type="match status" value="1"/>
</dbReference>
<feature type="transmembrane region" description="Helical" evidence="8">
    <location>
        <begin position="41"/>
        <end position="62"/>
    </location>
</feature>
<name>A0A235FBC5_9BACL</name>
<keyword evidence="7" id="KW-0175">Coiled coil</keyword>
<keyword evidence="8" id="KW-1133">Transmembrane helix</keyword>
<evidence type="ECO:0000256" key="7">
    <source>
        <dbReference type="SAM" id="Coils"/>
    </source>
</evidence>
<dbReference type="SMART" id="SM01358">
    <property type="entry name" value="HBM"/>
    <property type="match status" value="1"/>
</dbReference>
<evidence type="ECO:0000256" key="8">
    <source>
        <dbReference type="SAM" id="Phobius"/>
    </source>
</evidence>
<dbReference type="Pfam" id="PF00672">
    <property type="entry name" value="HAMP"/>
    <property type="match status" value="1"/>
</dbReference>
<evidence type="ECO:0000256" key="5">
    <source>
        <dbReference type="ARBA" id="ARBA00029447"/>
    </source>
</evidence>
<evidence type="ECO:0000256" key="6">
    <source>
        <dbReference type="PROSITE-ProRule" id="PRU00284"/>
    </source>
</evidence>
<dbReference type="InterPro" id="IPR032255">
    <property type="entry name" value="HBM"/>
</dbReference>
<dbReference type="Pfam" id="PF00015">
    <property type="entry name" value="MCPsignal"/>
    <property type="match status" value="1"/>
</dbReference>
<dbReference type="InterPro" id="IPR004089">
    <property type="entry name" value="MCPsignal_dom"/>
</dbReference>
<reference evidence="11 12" key="1">
    <citation type="submission" date="2017-07" db="EMBL/GenBank/DDBJ databases">
        <title>Fictibacillus sp. nov. GDSW-R2A3 Genome sequencing and assembly.</title>
        <authorList>
            <person name="Mayilraj S."/>
        </authorList>
    </citation>
    <scope>NUCLEOTIDE SEQUENCE [LARGE SCALE GENOMIC DNA]</scope>
    <source>
        <strain evidence="11 12">GDSW-R2A3</strain>
    </source>
</reference>
<keyword evidence="12" id="KW-1185">Reference proteome</keyword>
<gene>
    <name evidence="11" type="ORF">CGZ90_10200</name>
</gene>
<dbReference type="SUPFAM" id="SSF58104">
    <property type="entry name" value="Methyl-accepting chemotaxis protein (MCP) signaling domain"/>
    <property type="match status" value="1"/>
</dbReference>
<evidence type="ECO:0000259" key="9">
    <source>
        <dbReference type="PROSITE" id="PS50111"/>
    </source>
</evidence>
<feature type="transmembrane region" description="Helical" evidence="8">
    <location>
        <begin position="299"/>
        <end position="324"/>
    </location>
</feature>
<accession>A0A235FBC5</accession>
<comment type="caution">
    <text evidence="11">The sequence shown here is derived from an EMBL/GenBank/DDBJ whole genome shotgun (WGS) entry which is preliminary data.</text>
</comment>
<proteinExistence type="inferred from homology"/>
<evidence type="ECO:0000256" key="2">
    <source>
        <dbReference type="ARBA" id="ARBA00022475"/>
    </source>
</evidence>
<evidence type="ECO:0000256" key="3">
    <source>
        <dbReference type="ARBA" id="ARBA00023136"/>
    </source>
</evidence>
<protein>
    <recommendedName>
        <fullName evidence="13">Methyl-accepting chemotaxis protein</fullName>
    </recommendedName>
</protein>
<dbReference type="SMART" id="SM00304">
    <property type="entry name" value="HAMP"/>
    <property type="match status" value="1"/>
</dbReference>
<dbReference type="Gene3D" id="6.10.340.10">
    <property type="match status" value="1"/>
</dbReference>
<feature type="coiled-coil region" evidence="7">
    <location>
        <begin position="656"/>
        <end position="683"/>
    </location>
</feature>
<keyword evidence="8" id="KW-0812">Transmembrane</keyword>